<evidence type="ECO:0000313" key="2">
    <source>
        <dbReference type="EMBL" id="KAL0631101.1"/>
    </source>
</evidence>
<dbReference type="EMBL" id="JBBBZM010000300">
    <property type="protein sequence ID" value="KAL0631101.1"/>
    <property type="molecule type" value="Genomic_DNA"/>
</dbReference>
<sequence>MSQRQRTTRCNQEGPVELSNEPCVHRLITHSVSGREDPFRDGVRARDGKYVISGMVNRRAPFNMWSGFEAAHIFPLESGSYWIEQNYGRWIRDATPGVAELNSCQNGFLLRGDIHTDFDTYLVSVNPNDNHKITVFGLDNAGIDGRSLDPVCRDPTDPHRVSDQLLRWHFRQSVLANMRGAGEPIFEHDFPPGTDRMGQIQKEPYARERLEMEFASRLRGVV</sequence>
<reference evidence="2 3" key="1">
    <citation type="submission" date="2024-02" db="EMBL/GenBank/DDBJ databases">
        <title>Discinaceae phylogenomics.</title>
        <authorList>
            <person name="Dirks A.C."/>
            <person name="James T.Y."/>
        </authorList>
    </citation>
    <scope>NUCLEOTIDE SEQUENCE [LARGE SCALE GENOMIC DNA]</scope>
    <source>
        <strain evidence="2 3">ACD0624</strain>
    </source>
</reference>
<proteinExistence type="predicted"/>
<dbReference type="Pfam" id="PF13391">
    <property type="entry name" value="HNH_2"/>
    <property type="match status" value="1"/>
</dbReference>
<dbReference type="InterPro" id="IPR003615">
    <property type="entry name" value="HNH_nuc"/>
</dbReference>
<evidence type="ECO:0000259" key="1">
    <source>
        <dbReference type="Pfam" id="PF13391"/>
    </source>
</evidence>
<dbReference type="Proteomes" id="UP001447188">
    <property type="component" value="Unassembled WGS sequence"/>
</dbReference>
<feature type="domain" description="HNH nuclease" evidence="1">
    <location>
        <begin position="51"/>
        <end position="126"/>
    </location>
</feature>
<protein>
    <recommendedName>
        <fullName evidence="1">HNH nuclease domain-containing protein</fullName>
    </recommendedName>
</protein>
<comment type="caution">
    <text evidence="2">The sequence shown here is derived from an EMBL/GenBank/DDBJ whole genome shotgun (WGS) entry which is preliminary data.</text>
</comment>
<name>A0ABR3G580_9PEZI</name>
<evidence type="ECO:0000313" key="3">
    <source>
        <dbReference type="Proteomes" id="UP001447188"/>
    </source>
</evidence>
<keyword evidence="3" id="KW-1185">Reference proteome</keyword>
<accession>A0ABR3G580</accession>
<organism evidence="2 3">
    <name type="scientific">Discina gigas</name>
    <dbReference type="NCBI Taxonomy" id="1032678"/>
    <lineage>
        <taxon>Eukaryota</taxon>
        <taxon>Fungi</taxon>
        <taxon>Dikarya</taxon>
        <taxon>Ascomycota</taxon>
        <taxon>Pezizomycotina</taxon>
        <taxon>Pezizomycetes</taxon>
        <taxon>Pezizales</taxon>
        <taxon>Discinaceae</taxon>
        <taxon>Discina</taxon>
    </lineage>
</organism>
<gene>
    <name evidence="2" type="ORF">Q9L58_010035</name>
</gene>